<dbReference type="EMBL" id="AP018111">
    <property type="protein sequence ID" value="BAX59264.1"/>
    <property type="molecule type" value="Genomic_DNA"/>
</dbReference>
<sequence length="71" mass="7370">MRSSNVVRMKKAKKCGIVRAIDARATIAGRCAGLARPGHARWRRKIGNAAVHAETGASATTGVGAMPATRA</sequence>
<dbReference type="RefSeq" id="WP_096472130.1">
    <property type="nucleotide sequence ID" value="NZ_AP018111.1"/>
</dbReference>
<evidence type="ECO:0000313" key="1">
    <source>
        <dbReference type="EMBL" id="BAX59264.1"/>
    </source>
</evidence>
<name>A0A1Y1BHE8_9BURK</name>
<reference evidence="1 2" key="1">
    <citation type="journal article" date="2017" name="Genome Announc.">
        <title>Complete Genome Sequence of Burkholderia stabilis FERMP-21014.</title>
        <authorList>
            <person name="Konishi K."/>
            <person name="Kumagai T."/>
            <person name="Sakasegawa S."/>
            <person name="Tamura T."/>
        </authorList>
    </citation>
    <scope>NUCLEOTIDE SEQUENCE [LARGE SCALE GENOMIC DNA]</scope>
    <source>
        <strain evidence="1 2">FERMP-21014</strain>
    </source>
</reference>
<accession>A0A1Y1BHE8</accession>
<evidence type="ECO:0000313" key="2">
    <source>
        <dbReference type="Proteomes" id="UP000218432"/>
    </source>
</evidence>
<gene>
    <name evidence="1" type="ORF">BSFP_020890</name>
</gene>
<protein>
    <submittedName>
        <fullName evidence="1">Uncharacterized protein</fullName>
    </submittedName>
</protein>
<organism evidence="1 2">
    <name type="scientific">Burkholderia stabilis</name>
    <dbReference type="NCBI Taxonomy" id="95485"/>
    <lineage>
        <taxon>Bacteria</taxon>
        <taxon>Pseudomonadati</taxon>
        <taxon>Pseudomonadota</taxon>
        <taxon>Betaproteobacteria</taxon>
        <taxon>Burkholderiales</taxon>
        <taxon>Burkholderiaceae</taxon>
        <taxon>Burkholderia</taxon>
        <taxon>Burkholderia cepacia complex</taxon>
    </lineage>
</organism>
<dbReference type="AlphaFoldDB" id="A0A1Y1BHE8"/>
<proteinExistence type="predicted"/>
<dbReference type="Proteomes" id="UP000218432">
    <property type="component" value="Chromosome 1"/>
</dbReference>